<reference evidence="2" key="1">
    <citation type="journal article" date="2017" name="Plant J.">
        <title>The pomegranate (Punica granatum L.) genome and the genomics of punicalagin biosynthesis.</title>
        <authorList>
            <person name="Qin G."/>
            <person name="Xu C."/>
            <person name="Ming R."/>
            <person name="Tang H."/>
            <person name="Guyot R."/>
            <person name="Kramer E.M."/>
            <person name="Hu Y."/>
            <person name="Yi X."/>
            <person name="Qi Y."/>
            <person name="Xu X."/>
            <person name="Gao Z."/>
            <person name="Pan H."/>
            <person name="Jian J."/>
            <person name="Tian Y."/>
            <person name="Yue Z."/>
            <person name="Xu Y."/>
        </authorList>
    </citation>
    <scope>NUCLEOTIDE SEQUENCE [LARGE SCALE GENOMIC DNA]</scope>
    <source>
        <strain evidence="2">cv. Dabenzi</strain>
    </source>
</reference>
<gene>
    <name evidence="1" type="ORF">CDL15_Pgr014146</name>
</gene>
<dbReference type="Proteomes" id="UP000197138">
    <property type="component" value="Unassembled WGS sequence"/>
</dbReference>
<organism evidence="1 2">
    <name type="scientific">Punica granatum</name>
    <name type="common">Pomegranate</name>
    <dbReference type="NCBI Taxonomy" id="22663"/>
    <lineage>
        <taxon>Eukaryota</taxon>
        <taxon>Viridiplantae</taxon>
        <taxon>Streptophyta</taxon>
        <taxon>Embryophyta</taxon>
        <taxon>Tracheophyta</taxon>
        <taxon>Spermatophyta</taxon>
        <taxon>Magnoliopsida</taxon>
        <taxon>eudicotyledons</taxon>
        <taxon>Gunneridae</taxon>
        <taxon>Pentapetalae</taxon>
        <taxon>rosids</taxon>
        <taxon>malvids</taxon>
        <taxon>Myrtales</taxon>
        <taxon>Lythraceae</taxon>
        <taxon>Punica</taxon>
    </lineage>
</organism>
<dbReference type="AlphaFoldDB" id="A0A218XZS2"/>
<name>A0A218XZS2_PUNGR</name>
<accession>A0A218XZS2</accession>
<sequence length="133" mass="14369">MKLFRRCLALGVAVCLICRKSALLLGQLLVAMPDASFVAGAIVVCWGCPCLAMRDSSYVVERLRIPRGRKLESAVVLVACSTYDPSIIISGRLVESLYFSDANGGPAFKGLDARPPGLLLVLHGHIEMYSMMP</sequence>
<evidence type="ECO:0000313" key="1">
    <source>
        <dbReference type="EMBL" id="OWM90308.1"/>
    </source>
</evidence>
<comment type="caution">
    <text evidence="1">The sequence shown here is derived from an EMBL/GenBank/DDBJ whole genome shotgun (WGS) entry which is preliminary data.</text>
</comment>
<protein>
    <submittedName>
        <fullName evidence="1">Uncharacterized protein</fullName>
    </submittedName>
</protein>
<dbReference type="EMBL" id="MTKT01000549">
    <property type="protein sequence ID" value="OWM90308.1"/>
    <property type="molecule type" value="Genomic_DNA"/>
</dbReference>
<proteinExistence type="predicted"/>
<evidence type="ECO:0000313" key="2">
    <source>
        <dbReference type="Proteomes" id="UP000197138"/>
    </source>
</evidence>